<keyword evidence="6" id="KW-0964">Secreted</keyword>
<dbReference type="Gene3D" id="2.60.40.10">
    <property type="entry name" value="Immunoglobulins"/>
    <property type="match status" value="2"/>
</dbReference>
<dbReference type="GO" id="GO:0005576">
    <property type="term" value="C:extracellular region"/>
    <property type="evidence" value="ECO:0007669"/>
    <property type="project" value="UniProtKB-SubCell"/>
</dbReference>
<keyword evidence="10" id="KW-1015">Disulfide bond</keyword>
<evidence type="ECO:0000259" key="22">
    <source>
        <dbReference type="SMART" id="SM00736"/>
    </source>
</evidence>
<dbReference type="GO" id="GO:0045211">
    <property type="term" value="C:postsynaptic membrane"/>
    <property type="evidence" value="ECO:0007669"/>
    <property type="project" value="UniProtKB-SubCell"/>
</dbReference>
<feature type="transmembrane region" description="Helical" evidence="21">
    <location>
        <begin position="39"/>
        <end position="62"/>
    </location>
</feature>
<organism evidence="23 24">
    <name type="scientific">Branchiostoma lanceolatum</name>
    <name type="common">Common lancelet</name>
    <name type="synonym">Amphioxus lanceolatum</name>
    <dbReference type="NCBI Taxonomy" id="7740"/>
    <lineage>
        <taxon>Eukaryota</taxon>
        <taxon>Metazoa</taxon>
        <taxon>Chordata</taxon>
        <taxon>Cephalochordata</taxon>
        <taxon>Leptocardii</taxon>
        <taxon>Amphioxiformes</taxon>
        <taxon>Branchiostomatidae</taxon>
        <taxon>Branchiostoma</taxon>
    </lineage>
</organism>
<dbReference type="CDD" id="cd11303">
    <property type="entry name" value="Dystroglycan_repeat"/>
    <property type="match status" value="1"/>
</dbReference>
<keyword evidence="24" id="KW-1185">Reference proteome</keyword>
<evidence type="ECO:0000256" key="12">
    <source>
        <dbReference type="ARBA" id="ARBA00023242"/>
    </source>
</evidence>
<accession>A0A8K0A0T9</accession>
<evidence type="ECO:0000256" key="10">
    <source>
        <dbReference type="ARBA" id="ARBA00023157"/>
    </source>
</evidence>
<keyword evidence="9" id="KW-0770">Synapse</keyword>
<evidence type="ECO:0000256" key="17">
    <source>
        <dbReference type="ARBA" id="ARBA00030092"/>
    </source>
</evidence>
<evidence type="ECO:0000256" key="19">
    <source>
        <dbReference type="ARBA" id="ARBA00034100"/>
    </source>
</evidence>
<dbReference type="InterPro" id="IPR015919">
    <property type="entry name" value="Cadherin-like_sf"/>
</dbReference>
<keyword evidence="8" id="KW-0732">Signal</keyword>
<evidence type="ECO:0000256" key="3">
    <source>
        <dbReference type="ARBA" id="ARBA00004245"/>
    </source>
</evidence>
<dbReference type="SMART" id="SM00736">
    <property type="entry name" value="CADG"/>
    <property type="match status" value="2"/>
</dbReference>
<dbReference type="SUPFAM" id="SSF111006">
    <property type="entry name" value="Dystroglycan, domain 2"/>
    <property type="match status" value="1"/>
</dbReference>
<evidence type="ECO:0000256" key="20">
    <source>
        <dbReference type="SAM" id="MobiDB-lite"/>
    </source>
</evidence>
<feature type="transmembrane region" description="Helical" evidence="21">
    <location>
        <begin position="1123"/>
        <end position="1144"/>
    </location>
</feature>
<protein>
    <recommendedName>
        <fullName evidence="16">Dystroglycan 1</fullName>
    </recommendedName>
    <alternativeName>
        <fullName evidence="18">Dystroglycan</fullName>
    </alternativeName>
    <alternativeName>
        <fullName evidence="17">Dystrophin-associated glycoprotein 1</fullName>
    </alternativeName>
</protein>
<evidence type="ECO:0000313" key="24">
    <source>
        <dbReference type="Proteomes" id="UP000838412"/>
    </source>
</evidence>
<feature type="region of interest" description="Disordered" evidence="20">
    <location>
        <begin position="780"/>
        <end position="804"/>
    </location>
</feature>
<gene>
    <name evidence="23" type="primary">DAG1</name>
    <name evidence="23" type="ORF">BLAG_LOCUS19704</name>
</gene>
<keyword evidence="21" id="KW-0812">Transmembrane</keyword>
<dbReference type="GO" id="GO:0005856">
    <property type="term" value="C:cytoskeleton"/>
    <property type="evidence" value="ECO:0007669"/>
    <property type="project" value="UniProtKB-SubCell"/>
</dbReference>
<dbReference type="Pfam" id="PF18424">
    <property type="entry name" value="a_DG1_N2"/>
    <property type="match status" value="1"/>
</dbReference>
<evidence type="ECO:0000256" key="5">
    <source>
        <dbReference type="ARBA" id="ARBA00004642"/>
    </source>
</evidence>
<dbReference type="Pfam" id="PF05454">
    <property type="entry name" value="DAG1"/>
    <property type="match status" value="1"/>
</dbReference>
<evidence type="ECO:0000256" key="11">
    <source>
        <dbReference type="ARBA" id="ARBA00023212"/>
    </source>
</evidence>
<evidence type="ECO:0000256" key="4">
    <source>
        <dbReference type="ARBA" id="ARBA00004251"/>
    </source>
</evidence>
<dbReference type="GO" id="GO:0005654">
    <property type="term" value="C:nucleoplasm"/>
    <property type="evidence" value="ECO:0007669"/>
    <property type="project" value="UniProtKB-SubCell"/>
</dbReference>
<dbReference type="GO" id="GO:0043236">
    <property type="term" value="F:laminin binding"/>
    <property type="evidence" value="ECO:0007669"/>
    <property type="project" value="TreeGrafter"/>
</dbReference>
<dbReference type="GO" id="GO:0042383">
    <property type="term" value="C:sarcolemma"/>
    <property type="evidence" value="ECO:0007669"/>
    <property type="project" value="UniProtKB-SubCell"/>
</dbReference>
<dbReference type="InterPro" id="IPR041631">
    <property type="entry name" value="Alpha_DG1_N2"/>
</dbReference>
<evidence type="ECO:0000256" key="21">
    <source>
        <dbReference type="SAM" id="Phobius"/>
    </source>
</evidence>
<keyword evidence="11" id="KW-0963">Cytoplasm</keyword>
<dbReference type="InterPro" id="IPR008465">
    <property type="entry name" value="DAG1_C"/>
</dbReference>
<reference evidence="23" key="1">
    <citation type="submission" date="2022-01" db="EMBL/GenBank/DDBJ databases">
        <authorList>
            <person name="Braso-Vives M."/>
        </authorList>
    </citation>
    <scope>NUCLEOTIDE SEQUENCE</scope>
</reference>
<evidence type="ECO:0000256" key="15">
    <source>
        <dbReference type="ARBA" id="ARBA00024991"/>
    </source>
</evidence>
<comment type="function">
    <text evidence="15">Transmembrane protein that plays important roles in connecting the extracellular matrix to the cytoskeleton. Acts as a cell adhesion receptor in both muscle and non-muscle tissues. Receptor for both DMD and UTRN and, through these interactions, scaffolds axin to the cytoskeleton. Also functions in cell adhesion-mediated signaling and implicated in cell polarity.</text>
</comment>
<sequence>MATRRNKPCETDMRNGMRTCSGPQPHLHRCHAHLVLRNVTVGPCALLLAVGLLVLACALPVFAAGVGEGSAGGAGWAESGQPVGWGIPDMRATAGRAFMYQVPGDVFGTTVDSFKVTEVDSEKLPHWLEFDQSTRTIFGVPMVTDEGLYYISVAAMATGSTQSTSDIFQLEVVLTESTAQPESLQFDPIQGDFLQVREKTTNTKMSVEDSQKSNTVCYNGETRAVVRLSVNVEDLPPRQRVDLVVKFADFVRRDPQSLKLTQRRSSNVGKLLEESVLVAGPGNANISTVLSLHTSTELSWRLSCGLFRGVEDFSKVMEHNAMEGVLTRVLGHGVVGWQVTSSASREQRRRRQAAGFATPMPTPTTTLLPPSSIPPASPVSLSSQSAFSTAPLPSLPSLSTQPLSPTVTPSLVASPTLEATESLSFLPVTPSTGISPSPVATVMPASSTSVVTSMSPLAPSTASTLGVLPTFTRPDLSLEPSSPVLSFSPTVAISGISSLSLPTVVFETTSFTAAIQPTATSVREEPTTAVQLSSSTLPSTGISSSMELSTTPSITAVFTTSSQLSLTPSPTQGSTSALATDIEMQSSTPVPLPTSVSAVATSRKSDTASVVTPTSALSSSGGFAGSTALASASRLVTSSVFETISELATLSRFSTSSASAVTLELATPSVLATSMSVTGTVPATVSATLSGLDTISAPSLSRDLATSSAFAASIATLSRLSTSSASTVAPELATPSVVVTSPAFTSEVATASVYTSASPMLSGFAPSTAVPGSLASSLLTSSLPSSPSPSPSPTSFPGDQLTPSSPLVSASSASSLSSVVFTVPTSSTLSTLPTPSLPVVSSTAALVSNSTLSTLPTPSPAVVSSTAVVSSSSTPTVPPNQPPLLVNHLDHLQVAAGQVYYSRVPYDTFYDMEDAMNTRGLTLELVALDGTTWLLLNDEWQALYGIPPLDSANQIYHFILVAYDSQGLATRDSFQLTVTQPPTPSHILTAVIDIDYNTFQPDILSWISLSEKISTHFRDRTTNFILIDSVEEGSVVFSWSNISLSSTACQNSTIQRLAEELINPDGTVNPDFVTSLLPEYPVTEARVRYQGVCDLAVVSPLPPTAATLAPAPLSHSNHLLSTVVPAACIAAILLLLGVIACCLYRSKKSGKKLPKYDKLTLTKNRKPIVLEDEVEMKDTKPSKPIVLPDEKPPATHLPTRRPAPPPYRIPDTQQLLSGMEPQAAALPPPPRYTASVPRKPPPPYRLPPPYTPSASPLPAPLSFADTKV</sequence>
<keyword evidence="12" id="KW-0539">Nucleus</keyword>
<evidence type="ECO:0000256" key="14">
    <source>
        <dbReference type="ARBA" id="ARBA00023567"/>
    </source>
</evidence>
<evidence type="ECO:0000256" key="1">
    <source>
        <dbReference type="ARBA" id="ARBA00004135"/>
    </source>
</evidence>
<dbReference type="GO" id="GO:0016011">
    <property type="term" value="C:dystroglycan complex"/>
    <property type="evidence" value="ECO:0007669"/>
    <property type="project" value="TreeGrafter"/>
</dbReference>
<dbReference type="OrthoDB" id="5990676at2759"/>
<comment type="subcellular location">
    <subcellularLocation>
        <location evidence="1">Cell membrane</location>
        <location evidence="1">Sarcolemma</location>
    </subcellularLocation>
    <subcellularLocation>
        <location evidence="4">Cell membrane</location>
        <topology evidence="4">Single-pass type I membrane protein</topology>
    </subcellularLocation>
    <subcellularLocation>
        <location evidence="3">Cytoplasm</location>
        <location evidence="3">Cytoskeleton</location>
    </subcellularLocation>
    <subcellularLocation>
        <location evidence="5">Nucleus</location>
        <location evidence="5">Nucleoplasm</location>
    </subcellularLocation>
    <subcellularLocation>
        <location evidence="19">Postsynaptic cell membrane</location>
    </subcellularLocation>
    <subcellularLocation>
        <location evidence="2">Secreted</location>
        <location evidence="2">Extracellular space</location>
    </subcellularLocation>
</comment>
<keyword evidence="21" id="KW-0472">Membrane</keyword>
<feature type="domain" description="Dystroglycan-type cadherin-like" evidence="22">
    <location>
        <begin position="884"/>
        <end position="985"/>
    </location>
</feature>
<feature type="region of interest" description="Disordered" evidence="20">
    <location>
        <begin position="1172"/>
        <end position="1268"/>
    </location>
</feature>
<evidence type="ECO:0000256" key="16">
    <source>
        <dbReference type="ARBA" id="ARBA00026224"/>
    </source>
</evidence>
<feature type="region of interest" description="Disordered" evidence="20">
    <location>
        <begin position="341"/>
        <end position="380"/>
    </location>
</feature>
<evidence type="ECO:0000256" key="13">
    <source>
        <dbReference type="ARBA" id="ARBA00023257"/>
    </source>
</evidence>
<dbReference type="PANTHER" id="PTHR21559:SF21">
    <property type="entry name" value="DYSTROGLYCAN 1"/>
    <property type="match status" value="1"/>
</dbReference>
<dbReference type="InterPro" id="IPR006644">
    <property type="entry name" value="Cadg"/>
</dbReference>
<comment type="function">
    <text evidence="14">The dystroglycan complex is involved in a number of processes including laminin and basement membrane assembly, sarcolemmal stability, cell survival, peripheral nerve myelination, nodal structure, cell migration, and epithelial polarization.</text>
</comment>
<dbReference type="InterPro" id="IPR013783">
    <property type="entry name" value="Ig-like_fold"/>
</dbReference>
<dbReference type="AlphaFoldDB" id="A0A8K0A0T9"/>
<proteinExistence type="predicted"/>
<evidence type="ECO:0000256" key="6">
    <source>
        <dbReference type="ARBA" id="ARBA00022525"/>
    </source>
</evidence>
<evidence type="ECO:0000256" key="8">
    <source>
        <dbReference type="ARBA" id="ARBA00022729"/>
    </source>
</evidence>
<keyword evidence="13" id="KW-0628">Postsynaptic cell membrane</keyword>
<evidence type="ECO:0000256" key="9">
    <source>
        <dbReference type="ARBA" id="ARBA00023018"/>
    </source>
</evidence>
<feature type="compositionally biased region" description="Pro residues" evidence="20">
    <location>
        <begin position="1238"/>
        <end position="1259"/>
    </location>
</feature>
<dbReference type="EMBL" id="OV696690">
    <property type="protein sequence ID" value="CAH1265908.1"/>
    <property type="molecule type" value="Genomic_DNA"/>
</dbReference>
<keyword evidence="11" id="KW-0206">Cytoskeleton</keyword>
<feature type="domain" description="Dystroglycan-type cadherin-like" evidence="22">
    <location>
        <begin position="82"/>
        <end position="179"/>
    </location>
</feature>
<evidence type="ECO:0000313" key="23">
    <source>
        <dbReference type="EMBL" id="CAH1265908.1"/>
    </source>
</evidence>
<dbReference type="GO" id="GO:0007411">
    <property type="term" value="P:axon guidance"/>
    <property type="evidence" value="ECO:0007669"/>
    <property type="project" value="TreeGrafter"/>
</dbReference>
<dbReference type="Proteomes" id="UP000838412">
    <property type="component" value="Chromosome 5"/>
</dbReference>
<dbReference type="Gene3D" id="3.30.70.1040">
    <property type="entry name" value="Dystroglycan, domain 2"/>
    <property type="match status" value="1"/>
</dbReference>
<dbReference type="GO" id="GO:0021675">
    <property type="term" value="P:nerve development"/>
    <property type="evidence" value="ECO:0007669"/>
    <property type="project" value="TreeGrafter"/>
</dbReference>
<name>A0A8K0A0T9_BRALA</name>
<evidence type="ECO:0000256" key="18">
    <source>
        <dbReference type="ARBA" id="ARBA00031034"/>
    </source>
</evidence>
<dbReference type="SUPFAM" id="SSF49313">
    <property type="entry name" value="Cadherin-like"/>
    <property type="match status" value="2"/>
</dbReference>
<dbReference type="GO" id="GO:0002009">
    <property type="term" value="P:morphogenesis of an epithelium"/>
    <property type="evidence" value="ECO:0007669"/>
    <property type="project" value="TreeGrafter"/>
</dbReference>
<dbReference type="GO" id="GO:0005509">
    <property type="term" value="F:calcium ion binding"/>
    <property type="evidence" value="ECO:0007669"/>
    <property type="project" value="InterPro"/>
</dbReference>
<evidence type="ECO:0000256" key="2">
    <source>
        <dbReference type="ARBA" id="ARBA00004239"/>
    </source>
</evidence>
<keyword evidence="21" id="KW-1133">Transmembrane helix</keyword>
<dbReference type="InterPro" id="IPR027468">
    <property type="entry name" value="Alpha-dystroglycan_domain_2"/>
</dbReference>
<evidence type="ECO:0000256" key="7">
    <source>
        <dbReference type="ARBA" id="ARBA00022553"/>
    </source>
</evidence>
<keyword evidence="7" id="KW-0597">Phosphoprotein</keyword>
<dbReference type="PANTHER" id="PTHR21559">
    <property type="entry name" value="DYSTROGLYCAN-RELATED"/>
    <property type="match status" value="1"/>
</dbReference>